<dbReference type="InterPro" id="IPR021215">
    <property type="entry name" value="DUF2752"/>
</dbReference>
<proteinExistence type="predicted"/>
<accession>A0A2U0I2T0</accession>
<evidence type="ECO:0000256" key="1">
    <source>
        <dbReference type="SAM" id="Phobius"/>
    </source>
</evidence>
<dbReference type="EMBL" id="QEHR01000004">
    <property type="protein sequence ID" value="PVW15300.1"/>
    <property type="molecule type" value="Genomic_DNA"/>
</dbReference>
<dbReference type="OrthoDB" id="9815897at2"/>
<keyword evidence="3" id="KW-1185">Reference proteome</keyword>
<feature type="transmembrane region" description="Helical" evidence="1">
    <location>
        <begin position="9"/>
        <end position="26"/>
    </location>
</feature>
<organism evidence="2 3">
    <name type="scientific">Marixanthomonas spongiae</name>
    <dbReference type="NCBI Taxonomy" id="2174845"/>
    <lineage>
        <taxon>Bacteria</taxon>
        <taxon>Pseudomonadati</taxon>
        <taxon>Bacteroidota</taxon>
        <taxon>Flavobacteriia</taxon>
        <taxon>Flavobacteriales</taxon>
        <taxon>Flavobacteriaceae</taxon>
        <taxon>Marixanthomonas</taxon>
    </lineage>
</organism>
<evidence type="ECO:0000313" key="2">
    <source>
        <dbReference type="EMBL" id="PVW15300.1"/>
    </source>
</evidence>
<name>A0A2U0I2T0_9FLAO</name>
<reference evidence="2 3" key="1">
    <citation type="submission" date="2018-04" db="EMBL/GenBank/DDBJ databases">
        <title>Marixanthomonas spongiae HN-E44 sp. nov., isolated from a marine sponge.</title>
        <authorList>
            <person name="Luo L."/>
            <person name="Zhuang L."/>
        </authorList>
    </citation>
    <scope>NUCLEOTIDE SEQUENCE [LARGE SCALE GENOMIC DNA]</scope>
    <source>
        <strain evidence="2 3">HN-E44</strain>
    </source>
</reference>
<comment type="caution">
    <text evidence="2">The sequence shown here is derived from an EMBL/GenBank/DDBJ whole genome shotgun (WGS) entry which is preliminary data.</text>
</comment>
<feature type="transmembrane region" description="Helical" evidence="1">
    <location>
        <begin position="73"/>
        <end position="93"/>
    </location>
</feature>
<dbReference type="RefSeq" id="WP_133240826.1">
    <property type="nucleotide sequence ID" value="NZ_QEHR01000004.1"/>
</dbReference>
<gene>
    <name evidence="2" type="ORF">DDV96_07835</name>
</gene>
<keyword evidence="1" id="KW-1133">Transmembrane helix</keyword>
<dbReference type="AlphaFoldDB" id="A0A2U0I2T0"/>
<evidence type="ECO:0000313" key="3">
    <source>
        <dbReference type="Proteomes" id="UP000245962"/>
    </source>
</evidence>
<dbReference type="Pfam" id="PF10825">
    <property type="entry name" value="DUF2752"/>
    <property type="match status" value="1"/>
</dbReference>
<sequence length="137" mass="15728">MVIDKTTKLLSTVGFLGAVSMVFYLYNPVESSFFIPCPFHYLTGLHCPGCGSQRALHQLAHFNIYGAFRYNPLLVLSLPILFYSVGIVIYNFINQTKYRVSFFYNNAFIYAYFGMVVLFWVLRNVPYEPFTYLAPAG</sequence>
<feature type="transmembrane region" description="Helical" evidence="1">
    <location>
        <begin position="102"/>
        <end position="122"/>
    </location>
</feature>
<protein>
    <submittedName>
        <fullName evidence="2">DUF2752 domain-containing protein</fullName>
    </submittedName>
</protein>
<dbReference type="Proteomes" id="UP000245962">
    <property type="component" value="Unassembled WGS sequence"/>
</dbReference>
<keyword evidence="1" id="KW-0812">Transmembrane</keyword>
<keyword evidence="1" id="KW-0472">Membrane</keyword>